<proteinExistence type="inferred from homology"/>
<name>A0AAD8P7P0_TARER</name>
<comment type="similarity">
    <text evidence="2">Belongs to the IQD family.</text>
</comment>
<dbReference type="PANTHER" id="PTHR32295">
    <property type="entry name" value="IQ-DOMAIN 5-RELATED"/>
    <property type="match status" value="1"/>
</dbReference>
<protein>
    <recommendedName>
        <fullName evidence="4">DUF4005 domain-containing protein</fullName>
    </recommendedName>
</protein>
<dbReference type="InterPro" id="IPR025064">
    <property type="entry name" value="DUF4005"/>
</dbReference>
<dbReference type="Pfam" id="PF13178">
    <property type="entry name" value="DUF4005"/>
    <property type="match status" value="1"/>
</dbReference>
<feature type="region of interest" description="Disordered" evidence="3">
    <location>
        <begin position="151"/>
        <end position="193"/>
    </location>
</feature>
<evidence type="ECO:0000313" key="6">
    <source>
        <dbReference type="Proteomes" id="UP001229421"/>
    </source>
</evidence>
<keyword evidence="6" id="KW-1185">Reference proteome</keyword>
<organism evidence="5 6">
    <name type="scientific">Tagetes erecta</name>
    <name type="common">African marigold</name>
    <dbReference type="NCBI Taxonomy" id="13708"/>
    <lineage>
        <taxon>Eukaryota</taxon>
        <taxon>Viridiplantae</taxon>
        <taxon>Streptophyta</taxon>
        <taxon>Embryophyta</taxon>
        <taxon>Tracheophyta</taxon>
        <taxon>Spermatophyta</taxon>
        <taxon>Magnoliopsida</taxon>
        <taxon>eudicotyledons</taxon>
        <taxon>Gunneridae</taxon>
        <taxon>Pentapetalae</taxon>
        <taxon>asterids</taxon>
        <taxon>campanulids</taxon>
        <taxon>Asterales</taxon>
        <taxon>Asteraceae</taxon>
        <taxon>Asteroideae</taxon>
        <taxon>Heliantheae alliance</taxon>
        <taxon>Tageteae</taxon>
        <taxon>Tagetes</taxon>
    </lineage>
</organism>
<dbReference type="PANTHER" id="PTHR32295:SF268">
    <property type="entry name" value="IQ MOTIF, EF-HAND BINDING SITE-RELATED"/>
    <property type="match status" value="1"/>
</dbReference>
<dbReference type="Proteomes" id="UP001229421">
    <property type="component" value="Unassembled WGS sequence"/>
</dbReference>
<evidence type="ECO:0000256" key="2">
    <source>
        <dbReference type="ARBA" id="ARBA00024341"/>
    </source>
</evidence>
<keyword evidence="1" id="KW-0112">Calmodulin-binding</keyword>
<evidence type="ECO:0000256" key="1">
    <source>
        <dbReference type="ARBA" id="ARBA00022860"/>
    </source>
</evidence>
<accession>A0AAD8P7P0</accession>
<dbReference type="EMBL" id="JAUHHV010000001">
    <property type="protein sequence ID" value="KAK1435409.1"/>
    <property type="molecule type" value="Genomic_DNA"/>
</dbReference>
<feature type="domain" description="DUF4005" evidence="4">
    <location>
        <begin position="165"/>
        <end position="257"/>
    </location>
</feature>
<reference evidence="5" key="1">
    <citation type="journal article" date="2023" name="bioRxiv">
        <title>Improved chromosome-level genome assembly for marigold (Tagetes erecta).</title>
        <authorList>
            <person name="Jiang F."/>
            <person name="Yuan L."/>
            <person name="Wang S."/>
            <person name="Wang H."/>
            <person name="Xu D."/>
            <person name="Wang A."/>
            <person name="Fan W."/>
        </authorList>
    </citation>
    <scope>NUCLEOTIDE SEQUENCE</scope>
    <source>
        <strain evidence="5">WSJ</strain>
        <tissue evidence="5">Leaf</tissue>
    </source>
</reference>
<comment type="caution">
    <text evidence="5">The sequence shown here is derived from an EMBL/GenBank/DDBJ whole genome shotgun (WGS) entry which is preliminary data.</text>
</comment>
<feature type="region of interest" description="Disordered" evidence="3">
    <location>
        <begin position="55"/>
        <end position="76"/>
    </location>
</feature>
<dbReference type="GO" id="GO:0005516">
    <property type="term" value="F:calmodulin binding"/>
    <property type="evidence" value="ECO:0007669"/>
    <property type="project" value="UniProtKB-KW"/>
</dbReference>
<feature type="region of interest" description="Disordered" evidence="3">
    <location>
        <begin position="209"/>
        <end position="263"/>
    </location>
</feature>
<dbReference type="AlphaFoldDB" id="A0AAD8P7P0"/>
<evidence type="ECO:0000256" key="3">
    <source>
        <dbReference type="SAM" id="MobiDB-lite"/>
    </source>
</evidence>
<gene>
    <name evidence="5" type="ORF">QVD17_01172</name>
</gene>
<feature type="compositionally biased region" description="Low complexity" evidence="3">
    <location>
        <begin position="153"/>
        <end position="174"/>
    </location>
</feature>
<evidence type="ECO:0000313" key="5">
    <source>
        <dbReference type="EMBL" id="KAK1435409.1"/>
    </source>
</evidence>
<evidence type="ECO:0000259" key="4">
    <source>
        <dbReference type="Pfam" id="PF13178"/>
    </source>
</evidence>
<sequence length="277" mass="31567">MARRKVGSLTGLARLQRLVTSQNVKRQTVNAMKQMQLLVRVQTQIQSQRIQTLKNQALKPQPKSNKHHKEADEEDWDDSLITKEEREARLKRKEEALIKRERAMAYAYSHQSLKGTPTTSAHLIGGYPWWWKWLEHQLPYHASPILKKHQYATTPSRSRPRTPTTPMSSKSTNPYSKARKGASPSPYPMTDNDSLMSCPPFSVPNYMSPTASARAKARPTSNPKERCLTPTTPRSETSNRRFSYPLNNRHKSPGSIGDLSMDSMPASVGRKPFNRFV</sequence>